<sequence length="137" mass="15502">MESNNVATIAVIISGVTLLIMVGEKLFGGGNRLAAMFAKLEKETTAAIQQLRTDLTGRVDEYEDNYRVGLDAMRANIHAMQIALLEFRAKMAEEYLPKGDHGEGVREIKSDMRQGFERLEQRLERIERSERGDRSDK</sequence>
<keyword evidence="1" id="KW-0812">Transmembrane</keyword>
<keyword evidence="1" id="KW-0472">Membrane</keyword>
<dbReference type="EMBL" id="JAGEMI010000001">
    <property type="protein sequence ID" value="MBO1864604.1"/>
    <property type="molecule type" value="Genomic_DNA"/>
</dbReference>
<reference evidence="3 4" key="2">
    <citation type="journal article" date="2022" name="Int. J. Syst. Evol. Microbiol.">
        <title>Strains of Bradyrhizobium barranii sp. nov. associated with legumes native to Canada are symbionts of soybeans and belong to different subspecies (subsp. barranii subsp. nov. and subsp. apii subsp. nov.) and symbiovars (sv. glycinearum and sv. septentrionale).</title>
        <authorList>
            <person name="Bromfield E.S.P."/>
            <person name="Cloutier S."/>
            <person name="Wasai-Hara S."/>
            <person name="Minamisawa K."/>
        </authorList>
    </citation>
    <scope>NUCLEOTIDE SEQUENCE [LARGE SCALE GENOMIC DNA]</scope>
    <source>
        <strain evidence="3 4">144S4</strain>
    </source>
</reference>
<dbReference type="EMBL" id="CP086136">
    <property type="protein sequence ID" value="UEM08251.1"/>
    <property type="molecule type" value="Genomic_DNA"/>
</dbReference>
<dbReference type="Proteomes" id="UP000664702">
    <property type="component" value="Chromosome"/>
</dbReference>
<dbReference type="KEGG" id="bban:J4G43_025860"/>
<evidence type="ECO:0000256" key="1">
    <source>
        <dbReference type="SAM" id="Phobius"/>
    </source>
</evidence>
<evidence type="ECO:0000313" key="4">
    <source>
        <dbReference type="Proteomes" id="UP000664702"/>
    </source>
</evidence>
<dbReference type="AlphaFoldDB" id="A0A939MC09"/>
<organism evidence="2">
    <name type="scientific">Bradyrhizobium barranii subsp. barranii</name>
    <dbReference type="NCBI Taxonomy" id="2823807"/>
    <lineage>
        <taxon>Bacteria</taxon>
        <taxon>Pseudomonadati</taxon>
        <taxon>Pseudomonadota</taxon>
        <taxon>Alphaproteobacteria</taxon>
        <taxon>Hyphomicrobiales</taxon>
        <taxon>Nitrobacteraceae</taxon>
        <taxon>Bradyrhizobium</taxon>
        <taxon>Bradyrhizobium barranii</taxon>
    </lineage>
</organism>
<protein>
    <submittedName>
        <fullName evidence="2">Uncharacterized protein</fullName>
    </submittedName>
</protein>
<proteinExistence type="predicted"/>
<feature type="transmembrane region" description="Helical" evidence="1">
    <location>
        <begin position="6"/>
        <end position="27"/>
    </location>
</feature>
<evidence type="ECO:0000313" key="3">
    <source>
        <dbReference type="EMBL" id="UEM08251.1"/>
    </source>
</evidence>
<gene>
    <name evidence="3" type="ORF">J4G43_025860</name>
    <name evidence="2" type="ORF">J4G43_27860</name>
</gene>
<evidence type="ECO:0000313" key="2">
    <source>
        <dbReference type="EMBL" id="MBO1864604.1"/>
    </source>
</evidence>
<accession>A0A939MC09</accession>
<dbReference type="RefSeq" id="WP_208086707.1">
    <property type="nucleotide sequence ID" value="NZ_CP086136.1"/>
</dbReference>
<name>A0A939MC09_9BRAD</name>
<reference evidence="2" key="1">
    <citation type="submission" date="2021-03" db="EMBL/GenBank/DDBJ databases">
        <title>Whole Genome Sequence of Bradyrhizobium sp. Strain 144S4.</title>
        <authorList>
            <person name="Bromfield E.S.P."/>
            <person name="Cloutier S."/>
        </authorList>
    </citation>
    <scope>NUCLEOTIDE SEQUENCE [LARGE SCALE GENOMIC DNA]</scope>
    <source>
        <strain evidence="2">144S4</strain>
    </source>
</reference>
<keyword evidence="1" id="KW-1133">Transmembrane helix</keyword>